<dbReference type="AlphaFoldDB" id="A0AAD7FI51"/>
<sequence length="587" mass="66407">MFCLPFRREADRGCSEDRFGGWFSVLLLALLLIVQKTPVGHSRIADRLKREGEVMKLFRHTNICELLDTFWNPNGIIARIADLDATYVVVIALYSSSFASNAYSDHVWHSSIHGPGNSQWQIQSCCRQLEHRLTGLTSPNTLNLELRTFDAMTTSRCVEEHIKYANVTTKIFTFLGSSYTSCRLHSPSAQPDPKNHMSLTEALQHPLAASTWAGSGWNNGSCRSGYKDGTGDRLDPVPKPERPDLTTANYEISPRERPAPFACPVGGTASDETCEDLQWQRDLSPESELHNNSRAEASSKRRNRARPTVNRVFFFHLHVLGAICLKRTKAFICLLWLGTGNYFCSGERTKDKLNLNMKHVTCGSISDHGVTGQQPFPSGQIPVREALHRRRFLAKLPTLARDLRLQTATPILSCMGGVVVRDIQECSDYKANNVLMDCTPLYLEPRHPINSMMKRDRSGTAEPLTRTQHPVKYYIIDFDLHAYDFKMCPTMDQGADKFAHMWSQLHWWMLHARIARTDEGLVEQFATINCPGTLQLLFGDGPCKKARESQNQGYITGTSDSTPFKDSKCQISLFMPQEHYYKHQDTQ</sequence>
<dbReference type="Proteomes" id="UP001221757">
    <property type="component" value="Unassembled WGS sequence"/>
</dbReference>
<protein>
    <submittedName>
        <fullName evidence="2">Uncharacterized protein</fullName>
    </submittedName>
</protein>
<feature type="compositionally biased region" description="Basic and acidic residues" evidence="1">
    <location>
        <begin position="283"/>
        <end position="299"/>
    </location>
</feature>
<comment type="caution">
    <text evidence="2">The sequence shown here is derived from an EMBL/GenBank/DDBJ whole genome shotgun (WGS) entry which is preliminary data.</text>
</comment>
<organism evidence="2 3">
    <name type="scientific">Mycena rosella</name>
    <name type="common">Pink bonnet</name>
    <name type="synonym">Agaricus rosellus</name>
    <dbReference type="NCBI Taxonomy" id="1033263"/>
    <lineage>
        <taxon>Eukaryota</taxon>
        <taxon>Fungi</taxon>
        <taxon>Dikarya</taxon>
        <taxon>Basidiomycota</taxon>
        <taxon>Agaricomycotina</taxon>
        <taxon>Agaricomycetes</taxon>
        <taxon>Agaricomycetidae</taxon>
        <taxon>Agaricales</taxon>
        <taxon>Marasmiineae</taxon>
        <taxon>Mycenaceae</taxon>
        <taxon>Mycena</taxon>
    </lineage>
</organism>
<evidence type="ECO:0000313" key="2">
    <source>
        <dbReference type="EMBL" id="KAJ7625453.1"/>
    </source>
</evidence>
<reference evidence="2" key="1">
    <citation type="submission" date="2023-03" db="EMBL/GenBank/DDBJ databases">
        <title>Massive genome expansion in bonnet fungi (Mycena s.s.) driven by repeated elements and novel gene families across ecological guilds.</title>
        <authorList>
            <consortium name="Lawrence Berkeley National Laboratory"/>
            <person name="Harder C.B."/>
            <person name="Miyauchi S."/>
            <person name="Viragh M."/>
            <person name="Kuo A."/>
            <person name="Thoen E."/>
            <person name="Andreopoulos B."/>
            <person name="Lu D."/>
            <person name="Skrede I."/>
            <person name="Drula E."/>
            <person name="Henrissat B."/>
            <person name="Morin E."/>
            <person name="Kohler A."/>
            <person name="Barry K."/>
            <person name="LaButti K."/>
            <person name="Morin E."/>
            <person name="Salamov A."/>
            <person name="Lipzen A."/>
            <person name="Mereny Z."/>
            <person name="Hegedus B."/>
            <person name="Baldrian P."/>
            <person name="Stursova M."/>
            <person name="Weitz H."/>
            <person name="Taylor A."/>
            <person name="Grigoriev I.V."/>
            <person name="Nagy L.G."/>
            <person name="Martin F."/>
            <person name="Kauserud H."/>
        </authorList>
    </citation>
    <scope>NUCLEOTIDE SEQUENCE</scope>
    <source>
        <strain evidence="2">CBHHK067</strain>
    </source>
</reference>
<feature type="region of interest" description="Disordered" evidence="1">
    <location>
        <begin position="227"/>
        <end position="247"/>
    </location>
</feature>
<feature type="compositionally biased region" description="Basic and acidic residues" evidence="1">
    <location>
        <begin position="227"/>
        <end position="244"/>
    </location>
</feature>
<name>A0AAD7FI51_MYCRO</name>
<feature type="region of interest" description="Disordered" evidence="1">
    <location>
        <begin position="281"/>
        <end position="303"/>
    </location>
</feature>
<evidence type="ECO:0000256" key="1">
    <source>
        <dbReference type="SAM" id="MobiDB-lite"/>
    </source>
</evidence>
<dbReference type="EMBL" id="JARKIE010000591">
    <property type="protein sequence ID" value="KAJ7625453.1"/>
    <property type="molecule type" value="Genomic_DNA"/>
</dbReference>
<proteinExistence type="predicted"/>
<gene>
    <name evidence="2" type="ORF">B0H17DRAFT_1287018</name>
</gene>
<accession>A0AAD7FI51</accession>
<evidence type="ECO:0000313" key="3">
    <source>
        <dbReference type="Proteomes" id="UP001221757"/>
    </source>
</evidence>
<keyword evidence="3" id="KW-1185">Reference proteome</keyword>